<feature type="transmembrane region" description="Helical" evidence="7">
    <location>
        <begin position="42"/>
        <end position="67"/>
    </location>
</feature>
<dbReference type="PROSITE" id="PS50850">
    <property type="entry name" value="MFS"/>
    <property type="match status" value="1"/>
</dbReference>
<keyword evidence="3" id="KW-1003">Cell membrane</keyword>
<dbReference type="AlphaFoldDB" id="A0A545AF30"/>
<dbReference type="SUPFAM" id="SSF103473">
    <property type="entry name" value="MFS general substrate transporter"/>
    <property type="match status" value="1"/>
</dbReference>
<evidence type="ECO:0000256" key="5">
    <source>
        <dbReference type="ARBA" id="ARBA00022989"/>
    </source>
</evidence>
<evidence type="ECO:0000259" key="8">
    <source>
        <dbReference type="PROSITE" id="PS50850"/>
    </source>
</evidence>
<feature type="transmembrane region" description="Helical" evidence="7">
    <location>
        <begin position="343"/>
        <end position="361"/>
    </location>
</feature>
<feature type="transmembrane region" description="Helical" evidence="7">
    <location>
        <begin position="216"/>
        <end position="237"/>
    </location>
</feature>
<feature type="transmembrane region" description="Helical" evidence="7">
    <location>
        <begin position="174"/>
        <end position="195"/>
    </location>
</feature>
<reference evidence="9 10" key="1">
    <citation type="submission" date="2019-07" db="EMBL/GenBank/DDBJ databases">
        <title>Cryptosporangium phraense sp. nov., isolated from plant litter.</title>
        <authorList>
            <person name="Suriyachadkun C."/>
        </authorList>
    </citation>
    <scope>NUCLEOTIDE SEQUENCE [LARGE SCALE GENOMIC DNA]</scope>
    <source>
        <strain evidence="9 10">A-T 5661</strain>
    </source>
</reference>
<keyword evidence="2" id="KW-0813">Transport</keyword>
<dbReference type="EMBL" id="VIRS01000052">
    <property type="protein sequence ID" value="TQS39913.1"/>
    <property type="molecule type" value="Genomic_DNA"/>
</dbReference>
<feature type="transmembrane region" description="Helical" evidence="7">
    <location>
        <begin position="146"/>
        <end position="168"/>
    </location>
</feature>
<dbReference type="PANTHER" id="PTHR23513:SF11">
    <property type="entry name" value="STAPHYLOFERRIN A TRANSPORTER"/>
    <property type="match status" value="1"/>
</dbReference>
<evidence type="ECO:0000256" key="6">
    <source>
        <dbReference type="ARBA" id="ARBA00023136"/>
    </source>
</evidence>
<dbReference type="Proteomes" id="UP000317982">
    <property type="component" value="Unassembled WGS sequence"/>
</dbReference>
<feature type="transmembrane region" description="Helical" evidence="7">
    <location>
        <begin position="101"/>
        <end position="125"/>
    </location>
</feature>
<keyword evidence="4 7" id="KW-0812">Transmembrane</keyword>
<feature type="transmembrane region" description="Helical" evidence="7">
    <location>
        <begin position="301"/>
        <end position="322"/>
    </location>
</feature>
<keyword evidence="6 7" id="KW-0472">Membrane</keyword>
<feature type="transmembrane region" description="Helical" evidence="7">
    <location>
        <begin position="277"/>
        <end position="295"/>
    </location>
</feature>
<dbReference type="PANTHER" id="PTHR23513">
    <property type="entry name" value="INTEGRAL MEMBRANE EFFLUX PROTEIN-RELATED"/>
    <property type="match status" value="1"/>
</dbReference>
<dbReference type="InterPro" id="IPR020846">
    <property type="entry name" value="MFS_dom"/>
</dbReference>
<evidence type="ECO:0000256" key="4">
    <source>
        <dbReference type="ARBA" id="ARBA00022692"/>
    </source>
</evidence>
<evidence type="ECO:0000256" key="2">
    <source>
        <dbReference type="ARBA" id="ARBA00022448"/>
    </source>
</evidence>
<dbReference type="CDD" id="cd06173">
    <property type="entry name" value="MFS_MefA_like"/>
    <property type="match status" value="1"/>
</dbReference>
<feature type="domain" description="Major facilitator superfamily (MFS) profile" evidence="8">
    <location>
        <begin position="9"/>
        <end position="403"/>
    </location>
</feature>
<evidence type="ECO:0000256" key="1">
    <source>
        <dbReference type="ARBA" id="ARBA00004651"/>
    </source>
</evidence>
<dbReference type="Pfam" id="PF05977">
    <property type="entry name" value="MFS_3"/>
    <property type="match status" value="1"/>
</dbReference>
<dbReference type="InterPro" id="IPR036259">
    <property type="entry name" value="MFS_trans_sf"/>
</dbReference>
<protein>
    <submittedName>
        <fullName evidence="9">MFS transporter</fullName>
    </submittedName>
</protein>
<gene>
    <name evidence="9" type="ORF">FL583_37525</name>
</gene>
<evidence type="ECO:0000256" key="7">
    <source>
        <dbReference type="SAM" id="Phobius"/>
    </source>
</evidence>
<comment type="subcellular location">
    <subcellularLocation>
        <location evidence="1">Cell membrane</location>
        <topology evidence="1">Multi-pass membrane protein</topology>
    </subcellularLocation>
</comment>
<feature type="transmembrane region" description="Helical" evidence="7">
    <location>
        <begin position="12"/>
        <end position="36"/>
    </location>
</feature>
<name>A0A545AF30_9ACTN</name>
<feature type="transmembrane region" description="Helical" evidence="7">
    <location>
        <begin position="249"/>
        <end position="270"/>
    </location>
</feature>
<evidence type="ECO:0000313" key="9">
    <source>
        <dbReference type="EMBL" id="TQS39913.1"/>
    </source>
</evidence>
<dbReference type="InterPro" id="IPR010290">
    <property type="entry name" value="TM_effector"/>
</dbReference>
<dbReference type="OrthoDB" id="3539228at2"/>
<evidence type="ECO:0000313" key="10">
    <source>
        <dbReference type="Proteomes" id="UP000317982"/>
    </source>
</evidence>
<comment type="caution">
    <text evidence="9">The sequence shown here is derived from an EMBL/GenBank/DDBJ whole genome shotgun (WGS) entry which is preliminary data.</text>
</comment>
<keyword evidence="10" id="KW-1185">Reference proteome</keyword>
<dbReference type="RefSeq" id="WP_142709672.1">
    <property type="nucleotide sequence ID" value="NZ_VIRS01000052.1"/>
</dbReference>
<feature type="transmembrane region" description="Helical" evidence="7">
    <location>
        <begin position="367"/>
        <end position="387"/>
    </location>
</feature>
<dbReference type="GO" id="GO:0022857">
    <property type="term" value="F:transmembrane transporter activity"/>
    <property type="evidence" value="ECO:0007669"/>
    <property type="project" value="InterPro"/>
</dbReference>
<keyword evidence="5 7" id="KW-1133">Transmembrane helix</keyword>
<dbReference type="Gene3D" id="1.20.1250.20">
    <property type="entry name" value="MFS general substrate transporter like domains"/>
    <property type="match status" value="1"/>
</dbReference>
<organism evidence="9 10">
    <name type="scientific">Cryptosporangium phraense</name>
    <dbReference type="NCBI Taxonomy" id="2593070"/>
    <lineage>
        <taxon>Bacteria</taxon>
        <taxon>Bacillati</taxon>
        <taxon>Actinomycetota</taxon>
        <taxon>Actinomycetes</taxon>
        <taxon>Cryptosporangiales</taxon>
        <taxon>Cryptosporangiaceae</taxon>
        <taxon>Cryptosporangium</taxon>
    </lineage>
</organism>
<feature type="transmembrane region" description="Helical" evidence="7">
    <location>
        <begin position="74"/>
        <end position="95"/>
    </location>
</feature>
<dbReference type="GO" id="GO:0005886">
    <property type="term" value="C:plasma membrane"/>
    <property type="evidence" value="ECO:0007669"/>
    <property type="project" value="UniProtKB-SubCell"/>
</dbReference>
<sequence>MTAPLRHPAFRLLLAARTINTLGNAVAPLALAFAVLDLTGSASALGLIVGARSLANVAFVLVGGVVADRLPRPLVLVGSNVLSALTQATVAALVLTGTAHVPALIALSVLNGSLAALSQPASAALTPQTVPPDVRQQANALLRLGANGTNVVGAAAGGAVVAVIGPGWGLAVDALSFLIAGAVFAALTVQPVAAAQSESILGDLREGWSEFWSRTWLWVVVAAFSVINTAFGAMLVLGPVVADHTIGRGGWGLVLASETAGMVLGSVLAIRSRARRPLLVGMLCMALFAGLPAGLALAPHLGVLIVLGLLSGVGVEQFGVAWETTMQANVPAEKLARVYSYDMLGSFLAIPVGEIAAGPIAESAGTTPTLLGAAVLALAAALIAAAVPGVHNLRRREPEPAAA</sequence>
<evidence type="ECO:0000256" key="3">
    <source>
        <dbReference type="ARBA" id="ARBA00022475"/>
    </source>
</evidence>
<accession>A0A545AF30</accession>
<proteinExistence type="predicted"/>
<dbReference type="InParanoid" id="A0A545AF30"/>